<gene>
    <name evidence="7" type="ORF">LNV07_24140</name>
</gene>
<evidence type="ECO:0000313" key="8">
    <source>
        <dbReference type="Proteomes" id="UP001209701"/>
    </source>
</evidence>
<dbReference type="CDD" id="cd23933">
    <property type="entry name" value="ALDH_C"/>
    <property type="match status" value="1"/>
</dbReference>
<proteinExistence type="inferred from homology"/>
<dbReference type="EC" id="1.2.1.10" evidence="5"/>
<evidence type="ECO:0000256" key="1">
    <source>
        <dbReference type="ARBA" id="ARBA00009244"/>
    </source>
</evidence>
<keyword evidence="4 5" id="KW-0520">NAD</keyword>
<feature type="binding site" evidence="5">
    <location>
        <position position="273"/>
    </location>
    <ligand>
        <name>NAD(+)</name>
        <dbReference type="ChEBI" id="CHEBI:57540"/>
    </ligand>
</feature>
<comment type="similarity">
    <text evidence="1 5">Belongs to the acetaldehyde dehydrogenase family.</text>
</comment>
<dbReference type="SMART" id="SM00859">
    <property type="entry name" value="Semialdhyde_dh"/>
    <property type="match status" value="1"/>
</dbReference>
<keyword evidence="8" id="KW-1185">Reference proteome</keyword>
<evidence type="ECO:0000259" key="6">
    <source>
        <dbReference type="SMART" id="SM00859"/>
    </source>
</evidence>
<dbReference type="EMBL" id="JAJIRN010000013">
    <property type="protein sequence ID" value="MCV2371192.1"/>
    <property type="molecule type" value="Genomic_DNA"/>
</dbReference>
<feature type="domain" description="Semialdehyde dehydrogenase NAD-binding" evidence="6">
    <location>
        <begin position="8"/>
        <end position="121"/>
    </location>
</feature>
<dbReference type="SUPFAM" id="SSF55347">
    <property type="entry name" value="Glyceraldehyde-3-phosphate dehydrogenase-like, C-terminal domain"/>
    <property type="match status" value="1"/>
</dbReference>
<evidence type="ECO:0000313" key="7">
    <source>
        <dbReference type="EMBL" id="MCV2371192.1"/>
    </source>
</evidence>
<dbReference type="GO" id="GO:0008774">
    <property type="term" value="F:acetaldehyde dehydrogenase (acetylating) activity"/>
    <property type="evidence" value="ECO:0007669"/>
    <property type="project" value="UniProtKB-EC"/>
</dbReference>
<dbReference type="PIRSF" id="PIRSF015689">
    <property type="entry name" value="Actaldh_dh_actl"/>
    <property type="match status" value="1"/>
</dbReference>
<dbReference type="Gene3D" id="3.40.50.720">
    <property type="entry name" value="NAD(P)-binding Rossmann-like Domain"/>
    <property type="match status" value="1"/>
</dbReference>
<dbReference type="InterPro" id="IPR036291">
    <property type="entry name" value="NAD(P)-bd_dom_sf"/>
</dbReference>
<feature type="binding site" evidence="5">
    <location>
        <begin position="14"/>
        <end position="17"/>
    </location>
    <ligand>
        <name>NAD(+)</name>
        <dbReference type="ChEBI" id="CHEBI:57540"/>
    </ligand>
</feature>
<evidence type="ECO:0000256" key="3">
    <source>
        <dbReference type="ARBA" id="ARBA00023002"/>
    </source>
</evidence>
<dbReference type="SUPFAM" id="SSF51735">
    <property type="entry name" value="NAD(P)-binding Rossmann-fold domains"/>
    <property type="match status" value="1"/>
</dbReference>
<dbReference type="Proteomes" id="UP001209701">
    <property type="component" value="Unassembled WGS sequence"/>
</dbReference>
<evidence type="ECO:0000256" key="4">
    <source>
        <dbReference type="ARBA" id="ARBA00023027"/>
    </source>
</evidence>
<keyword evidence="3 5" id="KW-0560">Oxidoreductase</keyword>
<dbReference type="RefSeq" id="WP_263573775.1">
    <property type="nucleotide sequence ID" value="NZ_JAJIRN010000013.1"/>
</dbReference>
<evidence type="ECO:0000256" key="2">
    <source>
        <dbReference type="ARBA" id="ARBA00022797"/>
    </source>
</evidence>
<organism evidence="7 8">
    <name type="scientific">Roseateles oligotrophus</name>
    <dbReference type="NCBI Taxonomy" id="1769250"/>
    <lineage>
        <taxon>Bacteria</taxon>
        <taxon>Pseudomonadati</taxon>
        <taxon>Pseudomonadota</taxon>
        <taxon>Betaproteobacteria</taxon>
        <taxon>Burkholderiales</taxon>
        <taxon>Sphaerotilaceae</taxon>
        <taxon>Roseateles</taxon>
    </lineage>
</organism>
<protein>
    <recommendedName>
        <fullName evidence="5">Acetaldehyde dehydrogenase</fullName>
        <ecNumber evidence="5">1.2.1.10</ecNumber>
    </recommendedName>
    <alternativeName>
        <fullName evidence="5">Acetaldehyde dehydrogenase [acetylating]</fullName>
    </alternativeName>
</protein>
<evidence type="ECO:0000256" key="5">
    <source>
        <dbReference type="HAMAP-Rule" id="MF_01657"/>
    </source>
</evidence>
<dbReference type="Pfam" id="PF09290">
    <property type="entry name" value="AcetDehyd-dimer"/>
    <property type="match status" value="1"/>
</dbReference>
<feature type="active site" description="Acyl-thioester intermediate" evidence="5">
    <location>
        <position position="131"/>
    </location>
</feature>
<name>A0ABT2YM91_9BURK</name>
<dbReference type="HAMAP" id="MF_01657">
    <property type="entry name" value="Ac_ald_DH_ac"/>
    <property type="match status" value="1"/>
</dbReference>
<accession>A0ABT2YM91</accession>
<comment type="caution">
    <text evidence="7">The sequence shown here is derived from an EMBL/GenBank/DDBJ whole genome shotgun (WGS) entry which is preliminary data.</text>
</comment>
<dbReference type="InterPro" id="IPR003361">
    <property type="entry name" value="Acetaldehyde_dehydrogenase"/>
</dbReference>
<comment type="catalytic activity">
    <reaction evidence="5">
        <text>acetaldehyde + NAD(+) + CoA = acetyl-CoA + NADH + H(+)</text>
        <dbReference type="Rhea" id="RHEA:23288"/>
        <dbReference type="ChEBI" id="CHEBI:15343"/>
        <dbReference type="ChEBI" id="CHEBI:15378"/>
        <dbReference type="ChEBI" id="CHEBI:57287"/>
        <dbReference type="ChEBI" id="CHEBI:57288"/>
        <dbReference type="ChEBI" id="CHEBI:57540"/>
        <dbReference type="ChEBI" id="CHEBI:57945"/>
        <dbReference type="EC" id="1.2.1.10"/>
    </reaction>
</comment>
<reference evidence="7 8" key="1">
    <citation type="submission" date="2021-11" db="EMBL/GenBank/DDBJ databases">
        <authorList>
            <person name="Liang Q."/>
            <person name="Mou H."/>
            <person name="Liu Z."/>
        </authorList>
    </citation>
    <scope>NUCLEOTIDE SEQUENCE [LARGE SCALE GENOMIC DNA]</scope>
    <source>
        <strain evidence="7 8">CHU3</strain>
    </source>
</reference>
<dbReference type="NCBIfam" id="TIGR03215">
    <property type="entry name" value="ac_ald_DH_ac"/>
    <property type="match status" value="1"/>
</dbReference>
<feature type="binding site" evidence="5">
    <location>
        <begin position="163"/>
        <end position="171"/>
    </location>
    <ligand>
        <name>NAD(+)</name>
        <dbReference type="ChEBI" id="CHEBI:57540"/>
    </ligand>
</feature>
<sequence>MTALNKLRIAIIGSGNIGTDLLIKVMRSDYLTCTLFAGRNFNSPGMKRANVLGVQISDRGIEAIVTNPAICDLVFDCTSAHAHIEHWAVLEKLGKTVIDMTPAKLGELCIPAINAAECLATGARNINMITCGGQSSIPIGYALAQVHSDIEYIEVASSIASRSAGPATRANLDEYIETTQEALQSFSGARRTKAILVLNPANPPIDMQTTIYAKITDPDLPALQAAVAAMVEKLKAYVPGYQLIVPPTLEGNKVTTTIKVLGAGDYLPQYAGNLDIINCAAIAMAERIAQAGALQETQP</sequence>
<dbReference type="NCBIfam" id="NF006157">
    <property type="entry name" value="PRK08300.1"/>
    <property type="match status" value="1"/>
</dbReference>
<dbReference type="Gene3D" id="3.30.360.10">
    <property type="entry name" value="Dihydrodipicolinate Reductase, domain 2"/>
    <property type="match status" value="1"/>
</dbReference>
<dbReference type="Pfam" id="PF01118">
    <property type="entry name" value="Semialdhyde_dh"/>
    <property type="match status" value="1"/>
</dbReference>
<dbReference type="InterPro" id="IPR015426">
    <property type="entry name" value="Acetylaldehyde_DH_C"/>
</dbReference>
<dbReference type="InterPro" id="IPR000534">
    <property type="entry name" value="Semialdehyde_DH_NAD-bd"/>
</dbReference>
<keyword evidence="2 5" id="KW-0058">Aromatic hydrocarbons catabolism</keyword>